<dbReference type="EMBL" id="BLAL01000313">
    <property type="protein sequence ID" value="GET02519.1"/>
    <property type="molecule type" value="Genomic_DNA"/>
</dbReference>
<keyword evidence="1" id="KW-0472">Membrane</keyword>
<dbReference type="CDD" id="cd11296">
    <property type="entry name" value="O-FucT_like"/>
    <property type="match status" value="1"/>
</dbReference>
<keyword evidence="1" id="KW-1133">Transmembrane helix</keyword>
<dbReference type="STRING" id="94130.A0A2Z6RAH2"/>
<evidence type="ECO:0000313" key="4">
    <source>
        <dbReference type="Proteomes" id="UP000247702"/>
    </source>
</evidence>
<gene>
    <name evidence="3" type="ORF">RCL2_002889300</name>
    <name evidence="2" type="ORF">RclHR1_02430005</name>
</gene>
<keyword evidence="3" id="KW-0808">Transferase</keyword>
<sequence>MSLEKIYSREKNKFLFKIVFIVIIIIITLSFTSNILFTTTTTPTKTTITSTTPLPILPPSFDSEEKFLTYLPHDEFHHQRQALMNAIMLSYITNRTLIIPPILIYYVPRATTFYPLYNALNTVIKAKKYREEHCYKDDMNDGNDVNVYSTHSFCDNTIYSKYNDFTMLNWDQLFDFNELKKHVKIVNRGYDFSLESLKYNFNIGENDTYLLIENRTFELEFFDNNKSIRKINEDFKKKFFISDLLKVDKKLLHLSSLFSFDKIVLEKKENIKFRQFIHNKLMINDSKILNISEKIIKLLGGKGNYIGIHIRVRGGIFRVNEVSNVGLIYGKLMKYLLKSNLLKNSTNLLFNYSLKECLEYKLPTIYIATDTGEPRQRFSKFYNSIPCVFTLYDFSKVLQDFGNGKLTSDYDEDIELRSFYGPIIDLLVTSHGKTFFGTPKSAFSTAASELNNLYNGKNAI</sequence>
<dbReference type="AlphaFoldDB" id="A0A2Z6RAH2"/>
<protein>
    <submittedName>
        <fullName evidence="3">GDP-fucose protein O-fucosyltransferase</fullName>
    </submittedName>
</protein>
<accession>A0A2Z6RAH2</accession>
<dbReference type="OrthoDB" id="1882547at2759"/>
<dbReference type="PANTHER" id="PTHR36050">
    <property type="entry name" value="O-FUCOSYLTRANSFERASE 30"/>
    <property type="match status" value="1"/>
</dbReference>
<dbReference type="Proteomes" id="UP000247702">
    <property type="component" value="Unassembled WGS sequence"/>
</dbReference>
<evidence type="ECO:0000313" key="3">
    <source>
        <dbReference type="EMBL" id="GET02519.1"/>
    </source>
</evidence>
<feature type="transmembrane region" description="Helical" evidence="1">
    <location>
        <begin position="14"/>
        <end position="37"/>
    </location>
</feature>
<keyword evidence="1" id="KW-0812">Transmembrane</keyword>
<reference evidence="2 4" key="1">
    <citation type="submission" date="2017-11" db="EMBL/GenBank/DDBJ databases">
        <title>The genome of Rhizophagus clarus HR1 reveals common genetic basis of auxotrophy among arbuscular mycorrhizal fungi.</title>
        <authorList>
            <person name="Kobayashi Y."/>
        </authorList>
    </citation>
    <scope>NUCLEOTIDE SEQUENCE [LARGE SCALE GENOMIC DNA]</scope>
    <source>
        <strain evidence="2 4">HR1</strain>
    </source>
</reference>
<keyword evidence="4" id="KW-1185">Reference proteome</keyword>
<proteinExistence type="predicted"/>
<name>A0A2Z6RAH2_9GLOM</name>
<keyword evidence="3" id="KW-0328">Glycosyltransferase</keyword>
<comment type="caution">
    <text evidence="2">The sequence shown here is derived from an EMBL/GenBank/DDBJ whole genome shotgun (WGS) entry which is preliminary data.</text>
</comment>
<reference evidence="3" key="2">
    <citation type="submission" date="2019-10" db="EMBL/GenBank/DDBJ databases">
        <title>Conservation and host-specific expression of non-tandemly repeated heterogenous ribosome RNA gene in arbuscular mycorrhizal fungi.</title>
        <authorList>
            <person name="Maeda T."/>
            <person name="Kobayashi Y."/>
            <person name="Nakagawa T."/>
            <person name="Ezawa T."/>
            <person name="Yamaguchi K."/>
            <person name="Bino T."/>
            <person name="Nishimoto Y."/>
            <person name="Shigenobu S."/>
            <person name="Kawaguchi M."/>
        </authorList>
    </citation>
    <scope>NUCLEOTIDE SEQUENCE</scope>
    <source>
        <strain evidence="3">HR1</strain>
    </source>
</reference>
<organism evidence="2 4">
    <name type="scientific">Rhizophagus clarus</name>
    <dbReference type="NCBI Taxonomy" id="94130"/>
    <lineage>
        <taxon>Eukaryota</taxon>
        <taxon>Fungi</taxon>
        <taxon>Fungi incertae sedis</taxon>
        <taxon>Mucoromycota</taxon>
        <taxon>Glomeromycotina</taxon>
        <taxon>Glomeromycetes</taxon>
        <taxon>Glomerales</taxon>
        <taxon>Glomeraceae</taxon>
        <taxon>Rhizophagus</taxon>
    </lineage>
</organism>
<dbReference type="EMBL" id="BEXD01001591">
    <property type="protein sequence ID" value="GBB94864.1"/>
    <property type="molecule type" value="Genomic_DNA"/>
</dbReference>
<dbReference type="Gene3D" id="3.40.50.11350">
    <property type="match status" value="1"/>
</dbReference>
<dbReference type="PANTHER" id="PTHR36050:SF1">
    <property type="entry name" value="O-FUCOSYLTRANSFERASE 30"/>
    <property type="match status" value="1"/>
</dbReference>
<evidence type="ECO:0000256" key="1">
    <source>
        <dbReference type="SAM" id="Phobius"/>
    </source>
</evidence>
<dbReference type="GO" id="GO:0016757">
    <property type="term" value="F:glycosyltransferase activity"/>
    <property type="evidence" value="ECO:0007669"/>
    <property type="project" value="UniProtKB-KW"/>
</dbReference>
<dbReference type="Proteomes" id="UP000615446">
    <property type="component" value="Unassembled WGS sequence"/>
</dbReference>
<evidence type="ECO:0000313" key="2">
    <source>
        <dbReference type="EMBL" id="GBB94864.1"/>
    </source>
</evidence>